<dbReference type="AlphaFoldDB" id="A0A7J7MM00"/>
<protein>
    <submittedName>
        <fullName evidence="1">Uncharacterized protein</fullName>
    </submittedName>
</protein>
<proteinExistence type="predicted"/>
<dbReference type="Proteomes" id="UP000541444">
    <property type="component" value="Unassembled WGS sequence"/>
</dbReference>
<organism evidence="1 2">
    <name type="scientific">Kingdonia uniflora</name>
    <dbReference type="NCBI Taxonomy" id="39325"/>
    <lineage>
        <taxon>Eukaryota</taxon>
        <taxon>Viridiplantae</taxon>
        <taxon>Streptophyta</taxon>
        <taxon>Embryophyta</taxon>
        <taxon>Tracheophyta</taxon>
        <taxon>Spermatophyta</taxon>
        <taxon>Magnoliopsida</taxon>
        <taxon>Ranunculales</taxon>
        <taxon>Circaeasteraceae</taxon>
        <taxon>Kingdonia</taxon>
    </lineage>
</organism>
<accession>A0A7J7MM00</accession>
<dbReference type="EMBL" id="JACGCM010001398">
    <property type="protein sequence ID" value="KAF6155810.1"/>
    <property type="molecule type" value="Genomic_DNA"/>
</dbReference>
<sequence length="62" mass="6918">MVLIIKEVEKKTQIKLGGNELAETHTLSSRLIEDRCYLDLFLSPSLSPFVGCGVWSIIAHCN</sequence>
<gene>
    <name evidence="1" type="ORF">GIB67_039141</name>
</gene>
<dbReference type="OrthoDB" id="364513at2759"/>
<name>A0A7J7MM00_9MAGN</name>
<evidence type="ECO:0000313" key="1">
    <source>
        <dbReference type="EMBL" id="KAF6155810.1"/>
    </source>
</evidence>
<reference evidence="1 2" key="1">
    <citation type="journal article" date="2020" name="IScience">
        <title>Genome Sequencing of the Endangered Kingdonia uniflora (Circaeasteraceae, Ranunculales) Reveals Potential Mechanisms of Evolutionary Specialization.</title>
        <authorList>
            <person name="Sun Y."/>
            <person name="Deng T."/>
            <person name="Zhang A."/>
            <person name="Moore M.J."/>
            <person name="Landis J.B."/>
            <person name="Lin N."/>
            <person name="Zhang H."/>
            <person name="Zhang X."/>
            <person name="Huang J."/>
            <person name="Zhang X."/>
            <person name="Sun H."/>
            <person name="Wang H."/>
        </authorList>
    </citation>
    <scope>NUCLEOTIDE SEQUENCE [LARGE SCALE GENOMIC DNA]</scope>
    <source>
        <strain evidence="1">TB1705</strain>
        <tissue evidence="1">Leaf</tissue>
    </source>
</reference>
<keyword evidence="2" id="KW-1185">Reference proteome</keyword>
<evidence type="ECO:0000313" key="2">
    <source>
        <dbReference type="Proteomes" id="UP000541444"/>
    </source>
</evidence>
<comment type="caution">
    <text evidence="1">The sequence shown here is derived from an EMBL/GenBank/DDBJ whole genome shotgun (WGS) entry which is preliminary data.</text>
</comment>